<protein>
    <recommendedName>
        <fullName evidence="5">CMP/dCMP-type deaminase domain-containing protein</fullName>
    </recommendedName>
</protein>
<organism evidence="6 7">
    <name type="scientific">Alistipes indistinctus YIT 12060</name>
    <dbReference type="NCBI Taxonomy" id="742725"/>
    <lineage>
        <taxon>Bacteria</taxon>
        <taxon>Pseudomonadati</taxon>
        <taxon>Bacteroidota</taxon>
        <taxon>Bacteroidia</taxon>
        <taxon>Bacteroidales</taxon>
        <taxon>Rikenellaceae</taxon>
        <taxon>Alistipes</taxon>
    </lineage>
</organism>
<dbReference type="FunFam" id="3.40.140.10:FF:000011">
    <property type="entry name" value="tRNA-specific adenosine deaminase"/>
    <property type="match status" value="1"/>
</dbReference>
<dbReference type="GO" id="GO:0008270">
    <property type="term" value="F:zinc ion binding"/>
    <property type="evidence" value="ECO:0007669"/>
    <property type="project" value="InterPro"/>
</dbReference>
<keyword evidence="7" id="KW-1185">Reference proteome</keyword>
<dbReference type="PROSITE" id="PS00903">
    <property type="entry name" value="CYT_DCMP_DEAMINASES_1"/>
    <property type="match status" value="1"/>
</dbReference>
<dbReference type="PANTHER" id="PTHR11079">
    <property type="entry name" value="CYTOSINE DEAMINASE FAMILY MEMBER"/>
    <property type="match status" value="1"/>
</dbReference>
<dbReference type="Pfam" id="PF00383">
    <property type="entry name" value="dCMP_cyt_deam_1"/>
    <property type="match status" value="1"/>
</dbReference>
<evidence type="ECO:0000313" key="7">
    <source>
        <dbReference type="Proteomes" id="UP000006008"/>
    </source>
</evidence>
<evidence type="ECO:0000259" key="5">
    <source>
        <dbReference type="PROSITE" id="PS51747"/>
    </source>
</evidence>
<dbReference type="OrthoDB" id="9802676at2"/>
<dbReference type="eggNOG" id="COG0590">
    <property type="taxonomic scope" value="Bacteria"/>
</dbReference>
<dbReference type="CDD" id="cd01285">
    <property type="entry name" value="nucleoside_deaminase"/>
    <property type="match status" value="1"/>
</dbReference>
<dbReference type="InterPro" id="IPR002125">
    <property type="entry name" value="CMP_dCMP_dom"/>
</dbReference>
<dbReference type="PROSITE" id="PS51747">
    <property type="entry name" value="CYT_DCMP_DEAMINASES_2"/>
    <property type="match status" value="1"/>
</dbReference>
<gene>
    <name evidence="6" type="ORF">HMPREF9450_01220</name>
</gene>
<dbReference type="PANTHER" id="PTHR11079:SF161">
    <property type="entry name" value="CMP_DCMP-TYPE DEAMINASE DOMAIN-CONTAINING PROTEIN"/>
    <property type="match status" value="1"/>
</dbReference>
<keyword evidence="3" id="KW-0378">Hydrolase</keyword>
<accession>G5H8G0</accession>
<evidence type="ECO:0000256" key="3">
    <source>
        <dbReference type="ARBA" id="ARBA00022801"/>
    </source>
</evidence>
<dbReference type="Proteomes" id="UP000006008">
    <property type="component" value="Unassembled WGS sequence"/>
</dbReference>
<dbReference type="GO" id="GO:0006152">
    <property type="term" value="P:purine nucleoside catabolic process"/>
    <property type="evidence" value="ECO:0007669"/>
    <property type="project" value="TreeGrafter"/>
</dbReference>
<dbReference type="RefSeq" id="WP_009134026.1">
    <property type="nucleotide sequence ID" value="NZ_CP102250.1"/>
</dbReference>
<keyword evidence="2" id="KW-0479">Metal-binding</keyword>
<dbReference type="STRING" id="742725.HMPREF9450_01220"/>
<name>G5H8G0_9BACT</name>
<dbReference type="InterPro" id="IPR016192">
    <property type="entry name" value="APOBEC/CMP_deaminase_Zn-bd"/>
</dbReference>
<dbReference type="GeneID" id="92815750"/>
<evidence type="ECO:0000256" key="1">
    <source>
        <dbReference type="ARBA" id="ARBA00006576"/>
    </source>
</evidence>
<evidence type="ECO:0000313" key="6">
    <source>
        <dbReference type="EMBL" id="EHB92355.1"/>
    </source>
</evidence>
<dbReference type="HOGENOM" id="CLU_025810_5_2_10"/>
<dbReference type="InterPro" id="IPR016193">
    <property type="entry name" value="Cytidine_deaminase-like"/>
</dbReference>
<sequence>MSDTSENGLSGQALGFMRQAIELSEENVRSGGGPFGAVIVRDGRVIATGTNGVTRLNDPTAHAEVTAIRNAARALGTFDLSGCEIYTSCEPCPMCLGAIYWARIGKMYYGNDQEDARRIGFDDSFIYEEIALPPPQRRLRSCRILSEEARKAFVLWDEKSDKREY</sequence>
<dbReference type="Gene3D" id="3.40.140.10">
    <property type="entry name" value="Cytidine Deaminase, domain 2"/>
    <property type="match status" value="1"/>
</dbReference>
<evidence type="ECO:0000256" key="4">
    <source>
        <dbReference type="ARBA" id="ARBA00022833"/>
    </source>
</evidence>
<dbReference type="GO" id="GO:0047974">
    <property type="term" value="F:guanosine deaminase activity"/>
    <property type="evidence" value="ECO:0007669"/>
    <property type="project" value="TreeGrafter"/>
</dbReference>
<dbReference type="AlphaFoldDB" id="G5H8G0"/>
<dbReference type="EMBL" id="ADLD01000011">
    <property type="protein sequence ID" value="EHB92355.1"/>
    <property type="molecule type" value="Genomic_DNA"/>
</dbReference>
<proteinExistence type="inferred from homology"/>
<comment type="similarity">
    <text evidence="1">Belongs to the cytidine and deoxycytidylate deaminase family.</text>
</comment>
<comment type="caution">
    <text evidence="6">The sequence shown here is derived from an EMBL/GenBank/DDBJ whole genome shotgun (WGS) entry which is preliminary data.</text>
</comment>
<feature type="domain" description="CMP/dCMP-type deaminase" evidence="5">
    <location>
        <begin position="11"/>
        <end position="124"/>
    </location>
</feature>
<evidence type="ECO:0000256" key="2">
    <source>
        <dbReference type="ARBA" id="ARBA00022723"/>
    </source>
</evidence>
<reference evidence="6 7" key="1">
    <citation type="submission" date="2011-08" db="EMBL/GenBank/DDBJ databases">
        <title>The Genome Sequence of Alistipes indistinctus YIT 12060.</title>
        <authorList>
            <consortium name="The Broad Institute Genome Sequencing Platform"/>
            <person name="Earl A."/>
            <person name="Ward D."/>
            <person name="Feldgarden M."/>
            <person name="Gevers D."/>
            <person name="Morotomi M."/>
            <person name="Young S.K."/>
            <person name="Zeng Q."/>
            <person name="Gargeya S."/>
            <person name="Fitzgerald M."/>
            <person name="Haas B."/>
            <person name="Abouelleil A."/>
            <person name="Alvarado L."/>
            <person name="Arachchi H.M."/>
            <person name="Berlin A."/>
            <person name="Brown A."/>
            <person name="Chapman S.B."/>
            <person name="Chen Z."/>
            <person name="Dunbar C."/>
            <person name="Freedman E."/>
            <person name="Gearin G."/>
            <person name="Gellesch M."/>
            <person name="Goldberg J."/>
            <person name="Griggs A."/>
            <person name="Gujja S."/>
            <person name="Heiman D."/>
            <person name="Howarth C."/>
            <person name="Larson L."/>
            <person name="Lui A."/>
            <person name="MacDonald P.J.P."/>
            <person name="Montmayeur A."/>
            <person name="Murphy C."/>
            <person name="Neiman D."/>
            <person name="Pearson M."/>
            <person name="Priest M."/>
            <person name="Roberts A."/>
            <person name="Saif S."/>
            <person name="Shea T."/>
            <person name="Shenoy N."/>
            <person name="Sisk P."/>
            <person name="Stolte C."/>
            <person name="Sykes S."/>
            <person name="Wortman J."/>
            <person name="Nusbaum C."/>
            <person name="Birren B."/>
        </authorList>
    </citation>
    <scope>NUCLEOTIDE SEQUENCE [LARGE SCALE GENOMIC DNA]</scope>
    <source>
        <strain evidence="6 7">YIT 12060</strain>
    </source>
</reference>
<dbReference type="PATRIC" id="fig|742725.3.peg.1295"/>
<keyword evidence="4" id="KW-0862">Zinc</keyword>
<dbReference type="SUPFAM" id="SSF53927">
    <property type="entry name" value="Cytidine deaminase-like"/>
    <property type="match status" value="1"/>
</dbReference>